<feature type="domain" description="DUF4218" evidence="2">
    <location>
        <begin position="598"/>
        <end position="664"/>
    </location>
</feature>
<dbReference type="Pfam" id="PF13963">
    <property type="entry name" value="Transpos_assoc"/>
    <property type="match status" value="1"/>
</dbReference>
<sequence>MDKSWMTLGRTTNGRMSPQYFEGVDSFINFAKAVVDKNGNIPCPCLNCVNIYRQTLGTVQVHLVQRGIMQTYIKWYEHGEPRVLNDTHCNEMSDTDCTSGIDALVEDQMRGQYNDMAQDKVQDEEVRNFDKLLDDAKREVYPGCTDYTLIEVCKESRYKVNHAGGMKIAHKVLRYFPLTPRLRRLYMSRKRAEDMRWYKDKRVDDGVSRHPADSEEWKEFDMQHPEFALEPRNVRLGLATDGFNPFGNMNNSYSMWPVILIPYNLPPWLVMKEPFFMLSLLIPGPHQPGNDIDVYLRPLVDELKELWQDGALTYDASSGMTFQMRVALLWTIHDYPGFGNVSGWRTKGYHACHTCNDKPHSESLESKIGYTNHRGYLPVDHPWRRSRAFNGKVEKRRRSLELPVETIKEQLENMPGITLGKNPNGKRPREVIGEPNWKKVSILYELPYWMNKKLKHNIDVMHVEKNISESTFGTMLGIDGKNKDTDKARMDLKKMNIRQELHLKERPDGSYVKPKAIFSLTPKERDGFYDFLKSVKYPDGYAANISRFVNTRNGRLSGLKSHDCHVLLQRVLPIGMRGFVDKDISIILFELGSFFQDLCSRTLRRSDLEKLEERIVIILCKLEKFFPPAFFDVMVHLIVHLPREEILGEPVQYRWMYPIERFLRNSERICFQPSPTRRERNKDCGECSTGLTVFAQTARPIGLITRAGELSREFCDIAHWQEEERKKERDEREKEKEKVSSIIEFLKGHGFPGAESLGSGGSSSAD</sequence>
<accession>A0A2N9IKM6</accession>
<organism evidence="4">
    <name type="scientific">Fagus sylvatica</name>
    <name type="common">Beechnut</name>
    <dbReference type="NCBI Taxonomy" id="28930"/>
    <lineage>
        <taxon>Eukaryota</taxon>
        <taxon>Viridiplantae</taxon>
        <taxon>Streptophyta</taxon>
        <taxon>Embryophyta</taxon>
        <taxon>Tracheophyta</taxon>
        <taxon>Spermatophyta</taxon>
        <taxon>Magnoliopsida</taxon>
        <taxon>eudicotyledons</taxon>
        <taxon>Gunneridae</taxon>
        <taxon>Pentapetalae</taxon>
        <taxon>rosids</taxon>
        <taxon>fabids</taxon>
        <taxon>Fagales</taxon>
        <taxon>Fagaceae</taxon>
        <taxon>Fagus</taxon>
    </lineage>
</organism>
<proteinExistence type="predicted"/>
<evidence type="ECO:0008006" key="5">
    <source>
        <dbReference type="Google" id="ProtNLM"/>
    </source>
</evidence>
<evidence type="ECO:0000259" key="2">
    <source>
        <dbReference type="Pfam" id="PF13960"/>
    </source>
</evidence>
<feature type="region of interest" description="Disordered" evidence="1">
    <location>
        <begin position="745"/>
        <end position="766"/>
    </location>
</feature>
<dbReference type="PANTHER" id="PTHR10775:SF185">
    <property type="entry name" value="OS08G0208400 PROTEIN"/>
    <property type="match status" value="1"/>
</dbReference>
<name>A0A2N9IKM6_FAGSY</name>
<evidence type="ECO:0000256" key="1">
    <source>
        <dbReference type="SAM" id="MobiDB-lite"/>
    </source>
</evidence>
<dbReference type="EMBL" id="OIVN01006013">
    <property type="protein sequence ID" value="SPD24854.1"/>
    <property type="molecule type" value="Genomic_DNA"/>
</dbReference>
<dbReference type="PANTHER" id="PTHR10775">
    <property type="entry name" value="OS08G0208400 PROTEIN"/>
    <property type="match status" value="1"/>
</dbReference>
<gene>
    <name evidence="4" type="ORF">FSB_LOCUS52736</name>
</gene>
<dbReference type="InterPro" id="IPR004242">
    <property type="entry name" value="Transposase_21"/>
</dbReference>
<dbReference type="InterPro" id="IPR025452">
    <property type="entry name" value="DUF4218"/>
</dbReference>
<dbReference type="Pfam" id="PF02992">
    <property type="entry name" value="Transposase_21"/>
    <property type="match status" value="1"/>
</dbReference>
<dbReference type="InterPro" id="IPR029480">
    <property type="entry name" value="Transpos_assoc"/>
</dbReference>
<dbReference type="Pfam" id="PF13960">
    <property type="entry name" value="DUF4218"/>
    <property type="match status" value="1"/>
</dbReference>
<reference evidence="4" key="1">
    <citation type="submission" date="2018-02" db="EMBL/GenBank/DDBJ databases">
        <authorList>
            <person name="Cohen D.B."/>
            <person name="Kent A.D."/>
        </authorList>
    </citation>
    <scope>NUCLEOTIDE SEQUENCE</scope>
</reference>
<feature type="domain" description="Transposase-associated" evidence="3">
    <location>
        <begin position="3"/>
        <end position="80"/>
    </location>
</feature>
<protein>
    <recommendedName>
        <fullName evidence="5">Transposase-associated domain-containing protein</fullName>
    </recommendedName>
</protein>
<evidence type="ECO:0000313" key="4">
    <source>
        <dbReference type="EMBL" id="SPD24854.1"/>
    </source>
</evidence>
<dbReference type="AlphaFoldDB" id="A0A2N9IKM6"/>
<evidence type="ECO:0000259" key="3">
    <source>
        <dbReference type="Pfam" id="PF13963"/>
    </source>
</evidence>